<dbReference type="EMBL" id="CP089291">
    <property type="protein sequence ID" value="UOF90595.1"/>
    <property type="molecule type" value="Genomic_DNA"/>
</dbReference>
<evidence type="ECO:0000313" key="2">
    <source>
        <dbReference type="Proteomes" id="UP000830167"/>
    </source>
</evidence>
<accession>A0ABY4CJ96</accession>
<proteinExistence type="predicted"/>
<gene>
    <name evidence="1" type="ORF">LSG31_22530</name>
</gene>
<protein>
    <submittedName>
        <fullName evidence="1">Uncharacterized protein</fullName>
    </submittedName>
</protein>
<organism evidence="1 2">
    <name type="scientific">Fodinisporobacter ferrooxydans</name>
    <dbReference type="NCBI Taxonomy" id="2901836"/>
    <lineage>
        <taxon>Bacteria</taxon>
        <taxon>Bacillati</taxon>
        <taxon>Bacillota</taxon>
        <taxon>Bacilli</taxon>
        <taxon>Bacillales</taxon>
        <taxon>Alicyclobacillaceae</taxon>
        <taxon>Fodinisporobacter</taxon>
    </lineage>
</organism>
<reference evidence="1" key="1">
    <citation type="submission" date="2021-12" db="EMBL/GenBank/DDBJ databases">
        <title>Alicyclobacillaceae gen. nov., sp. nov., isolated from chalcocite enrichment system.</title>
        <authorList>
            <person name="Jiang Z."/>
        </authorList>
    </citation>
    <scope>NUCLEOTIDE SEQUENCE</scope>
    <source>
        <strain evidence="1">MYW30-H2</strain>
    </source>
</reference>
<keyword evidence="2" id="KW-1185">Reference proteome</keyword>
<sequence>MQKVLTMEPYFQYSQRLLIPLPELDQEWEMYTRSEQMTIIAEWERIRAQIPVRIREFEREFMDTFESLHHANDAQSIAELSEKMAELSSIINELNVWYRQEPHISHHES</sequence>
<dbReference type="Proteomes" id="UP000830167">
    <property type="component" value="Chromosome"/>
</dbReference>
<evidence type="ECO:0000313" key="1">
    <source>
        <dbReference type="EMBL" id="UOF90595.1"/>
    </source>
</evidence>
<name>A0ABY4CJ96_9BACL</name>
<dbReference type="RefSeq" id="WP_347437294.1">
    <property type="nucleotide sequence ID" value="NZ_CP089291.1"/>
</dbReference>